<feature type="compositionally biased region" description="Polar residues" evidence="1">
    <location>
        <begin position="227"/>
        <end position="237"/>
    </location>
</feature>
<feature type="compositionally biased region" description="Low complexity" evidence="1">
    <location>
        <begin position="82"/>
        <end position="121"/>
    </location>
</feature>
<keyword evidence="3" id="KW-1185">Reference proteome</keyword>
<feature type="compositionally biased region" description="Low complexity" evidence="1">
    <location>
        <begin position="147"/>
        <end position="221"/>
    </location>
</feature>
<dbReference type="AlphaFoldDB" id="A0AA40KTH3"/>
<name>A0AA40KTH3_9HYME</name>
<sequence>MLTVIVNNSETYGLQDDRPRIMDFTGLSRMKRESSSSAKSTTVPTSTLNPAVTLSKINSQSSSTKEPNPTTPSSESPKSDFTTPDLDSTTPDSDPTTPDLDPTTSDSTNSTPDTSSNTSKTSKPRATITPAKPTTQKNRRSTPDQKSTTASLTATTASPTIEPSTPDSETTTSSPTTESSTPNSGTTTSSPTTTSNSKAPTTTPTPDSKASTTKPTTIPSPKDSDTKPTSSNPTDKSTTLKPKPETTKKPIDSEKSTTATPLLASRFSDDESKEPNRISESNQTPNQRPNTGNFMYPGFPSFQFPPFFMPSVVPDFSSLYSPSNPYFAPNTANNAWSLPNGGAGAATSFASASAGASASTDYNAQPSGYQGGYPDNLNTVYAPMAVEPTMGNAPNMFNAGGYGYGGGVPFDGGFAFPDIQRQVEENIRQLQTSIQKQQQWLSDRIADGGTNIPGGHSAVSSIQLGPEGGYQAGAINPVAPGVESRFANELPPPSGGSYGVFSSSSSHTMVGPDGKTVSRKSSTTGVNDNGKITFRTVED</sequence>
<dbReference type="Proteomes" id="UP001177670">
    <property type="component" value="Unassembled WGS sequence"/>
</dbReference>
<evidence type="ECO:0000313" key="2">
    <source>
        <dbReference type="EMBL" id="KAK1132056.1"/>
    </source>
</evidence>
<evidence type="ECO:0000313" key="3">
    <source>
        <dbReference type="Proteomes" id="UP001177670"/>
    </source>
</evidence>
<gene>
    <name evidence="2" type="ORF">K0M31_016194</name>
</gene>
<feature type="compositionally biased region" description="Low complexity" evidence="1">
    <location>
        <begin position="61"/>
        <end position="76"/>
    </location>
</feature>
<feature type="compositionally biased region" description="Basic and acidic residues" evidence="1">
    <location>
        <begin position="242"/>
        <end position="255"/>
    </location>
</feature>
<feature type="compositionally biased region" description="Polar residues" evidence="1">
    <location>
        <begin position="35"/>
        <end position="60"/>
    </location>
</feature>
<proteinExistence type="predicted"/>
<feature type="region of interest" description="Disordered" evidence="1">
    <location>
        <begin position="500"/>
        <end position="539"/>
    </location>
</feature>
<comment type="caution">
    <text evidence="2">The sequence shown here is derived from an EMBL/GenBank/DDBJ whole genome shotgun (WGS) entry which is preliminary data.</text>
</comment>
<accession>A0AA40KTH3</accession>
<reference evidence="2" key="1">
    <citation type="submission" date="2021-10" db="EMBL/GenBank/DDBJ databases">
        <title>Melipona bicolor Genome sequencing and assembly.</title>
        <authorList>
            <person name="Araujo N.S."/>
            <person name="Arias M.C."/>
        </authorList>
    </citation>
    <scope>NUCLEOTIDE SEQUENCE</scope>
    <source>
        <strain evidence="2">USP_2M_L1-L4_2017</strain>
        <tissue evidence="2">Whole body</tissue>
    </source>
</reference>
<dbReference type="EMBL" id="JAHYIQ010000005">
    <property type="protein sequence ID" value="KAK1132056.1"/>
    <property type="molecule type" value="Genomic_DNA"/>
</dbReference>
<feature type="region of interest" description="Disordered" evidence="1">
    <location>
        <begin position="16"/>
        <end position="294"/>
    </location>
</feature>
<feature type="compositionally biased region" description="Basic and acidic residues" evidence="1">
    <location>
        <begin position="267"/>
        <end position="277"/>
    </location>
</feature>
<protein>
    <submittedName>
        <fullName evidence="2">Uncharacterized protein</fullName>
    </submittedName>
</protein>
<feature type="compositionally biased region" description="Polar residues" evidence="1">
    <location>
        <begin position="278"/>
        <end position="293"/>
    </location>
</feature>
<organism evidence="2 3">
    <name type="scientific">Melipona bicolor</name>
    <dbReference type="NCBI Taxonomy" id="60889"/>
    <lineage>
        <taxon>Eukaryota</taxon>
        <taxon>Metazoa</taxon>
        <taxon>Ecdysozoa</taxon>
        <taxon>Arthropoda</taxon>
        <taxon>Hexapoda</taxon>
        <taxon>Insecta</taxon>
        <taxon>Pterygota</taxon>
        <taxon>Neoptera</taxon>
        <taxon>Endopterygota</taxon>
        <taxon>Hymenoptera</taxon>
        <taxon>Apocrita</taxon>
        <taxon>Aculeata</taxon>
        <taxon>Apoidea</taxon>
        <taxon>Anthophila</taxon>
        <taxon>Apidae</taxon>
        <taxon>Melipona</taxon>
    </lineage>
</organism>
<evidence type="ECO:0000256" key="1">
    <source>
        <dbReference type="SAM" id="MobiDB-lite"/>
    </source>
</evidence>